<dbReference type="Pfam" id="PF11975">
    <property type="entry name" value="Glyco_hydro_4C"/>
    <property type="match status" value="1"/>
</dbReference>
<dbReference type="PANTHER" id="PTHR32092">
    <property type="entry name" value="6-PHOSPHO-BETA-GLUCOSIDASE-RELATED"/>
    <property type="match status" value="1"/>
</dbReference>
<evidence type="ECO:0000256" key="6">
    <source>
        <dbReference type="ARBA" id="ARBA00023277"/>
    </source>
</evidence>
<keyword evidence="4 12" id="KW-0520">NAD</keyword>
<gene>
    <name evidence="14" type="ORF">SJS82_11705</name>
</gene>
<reference evidence="14" key="1">
    <citation type="submission" date="2023-11" db="EMBL/GenBank/DDBJ databases">
        <title>WGS of Aeromonas in Northern Israel.</title>
        <authorList>
            <person name="Hershko Y."/>
        </authorList>
    </citation>
    <scope>NUCLEOTIDE SEQUENCE</scope>
    <source>
        <strain evidence="14">02297</strain>
    </source>
</reference>
<protein>
    <recommendedName>
        <fullName evidence="8">6-phospho-beta-glucosidase</fullName>
        <ecNumber evidence="8">3.2.1.86</ecNumber>
    </recommendedName>
</protein>
<evidence type="ECO:0000256" key="7">
    <source>
        <dbReference type="ARBA" id="ARBA00023295"/>
    </source>
</evidence>
<dbReference type="InterPro" id="IPR015955">
    <property type="entry name" value="Lactate_DH/Glyco_Ohase_4_C"/>
</dbReference>
<comment type="caution">
    <text evidence="14">The sequence shown here is derived from an EMBL/GenBank/DDBJ whole genome shotgun (WGS) entry which is preliminary data.</text>
</comment>
<dbReference type="InterPro" id="IPR019802">
    <property type="entry name" value="GlycHydrolase_4_CS"/>
</dbReference>
<keyword evidence="3 12" id="KW-0378">Hydrolase</keyword>
<evidence type="ECO:0000313" key="14">
    <source>
        <dbReference type="EMBL" id="MDX7922595.1"/>
    </source>
</evidence>
<evidence type="ECO:0000256" key="10">
    <source>
        <dbReference type="PIRSR" id="PIRSR601088-3"/>
    </source>
</evidence>
<dbReference type="CDD" id="cd05296">
    <property type="entry name" value="GH4_P_beta_glucosidase"/>
    <property type="match status" value="1"/>
</dbReference>
<dbReference type="SUPFAM" id="SSF56327">
    <property type="entry name" value="LDH C-terminal domain-like"/>
    <property type="match status" value="1"/>
</dbReference>
<dbReference type="SUPFAM" id="SSF51735">
    <property type="entry name" value="NAD(P)-binding Rossmann-fold domains"/>
    <property type="match status" value="1"/>
</dbReference>
<comment type="cofactor">
    <cofactor evidence="12">
        <name>NAD(+)</name>
        <dbReference type="ChEBI" id="CHEBI:57540"/>
    </cofactor>
    <text evidence="12">Binds 1 NAD(+) per subunit.</text>
</comment>
<evidence type="ECO:0000256" key="2">
    <source>
        <dbReference type="ARBA" id="ARBA00022723"/>
    </source>
</evidence>
<dbReference type="GO" id="GO:0016616">
    <property type="term" value="F:oxidoreductase activity, acting on the CH-OH group of donors, NAD or NADP as acceptor"/>
    <property type="evidence" value="ECO:0007669"/>
    <property type="project" value="InterPro"/>
</dbReference>
<feature type="binding site" evidence="10">
    <location>
        <position position="172"/>
    </location>
    <ligand>
        <name>Mn(2+)</name>
        <dbReference type="ChEBI" id="CHEBI:29035"/>
    </ligand>
</feature>
<evidence type="ECO:0000256" key="3">
    <source>
        <dbReference type="ARBA" id="ARBA00022801"/>
    </source>
</evidence>
<dbReference type="GO" id="GO:0005975">
    <property type="term" value="P:carbohydrate metabolic process"/>
    <property type="evidence" value="ECO:0007669"/>
    <property type="project" value="InterPro"/>
</dbReference>
<evidence type="ECO:0000256" key="12">
    <source>
        <dbReference type="RuleBase" id="RU361152"/>
    </source>
</evidence>
<dbReference type="GO" id="GO:0008706">
    <property type="term" value="F:6-phospho-beta-glucosidase activity"/>
    <property type="evidence" value="ECO:0007669"/>
    <property type="project" value="UniProtKB-EC"/>
</dbReference>
<evidence type="ECO:0000256" key="11">
    <source>
        <dbReference type="PIRSR" id="PIRSR601088-4"/>
    </source>
</evidence>
<evidence type="ECO:0000256" key="8">
    <source>
        <dbReference type="ARBA" id="ARBA00066487"/>
    </source>
</evidence>
<dbReference type="Proteomes" id="UP001285835">
    <property type="component" value="Unassembled WGS sequence"/>
</dbReference>
<dbReference type="EC" id="3.2.1.86" evidence="8"/>
<dbReference type="InterPro" id="IPR036291">
    <property type="entry name" value="NAD(P)-bd_dom_sf"/>
</dbReference>
<keyword evidence="2 10" id="KW-0479">Metal-binding</keyword>
<evidence type="ECO:0000313" key="15">
    <source>
        <dbReference type="Proteomes" id="UP001285835"/>
    </source>
</evidence>
<evidence type="ECO:0000256" key="9">
    <source>
        <dbReference type="PIRSR" id="PIRSR601088-2"/>
    </source>
</evidence>
<keyword evidence="10" id="KW-0533">Nickel</keyword>
<evidence type="ECO:0000256" key="1">
    <source>
        <dbReference type="ARBA" id="ARBA00010141"/>
    </source>
</evidence>
<keyword evidence="7 12" id="KW-0326">Glycosidase</keyword>
<evidence type="ECO:0000259" key="13">
    <source>
        <dbReference type="Pfam" id="PF11975"/>
    </source>
</evidence>
<dbReference type="InterPro" id="IPR001088">
    <property type="entry name" value="Glyco_hydro_4"/>
</dbReference>
<dbReference type="FunFam" id="3.40.50.720:FF:000163">
    <property type="entry name" value="6-phospho-beta-glucosidase"/>
    <property type="match status" value="1"/>
</dbReference>
<dbReference type="Pfam" id="PF02056">
    <property type="entry name" value="Glyco_hydro_4"/>
    <property type="match status" value="1"/>
</dbReference>
<proteinExistence type="inferred from homology"/>
<feature type="binding site" evidence="9">
    <location>
        <position position="150"/>
    </location>
    <ligand>
        <name>substrate</name>
    </ligand>
</feature>
<name>A0AAP6GBX1_AERME</name>
<dbReference type="PROSITE" id="PS01324">
    <property type="entry name" value="GLYCOSYL_HYDROL_F4"/>
    <property type="match status" value="1"/>
</dbReference>
<feature type="site" description="Increases basicity of active site Tyr" evidence="11">
    <location>
        <position position="112"/>
    </location>
</feature>
<dbReference type="Gene3D" id="3.40.50.720">
    <property type="entry name" value="NAD(P)-binding Rossmann-like Domain"/>
    <property type="match status" value="1"/>
</dbReference>
<feature type="domain" description="Glycosyl hydrolase family 4 C-terminal" evidence="13">
    <location>
        <begin position="199"/>
        <end position="416"/>
    </location>
</feature>
<dbReference type="PANTHER" id="PTHR32092:SF5">
    <property type="entry name" value="6-PHOSPHO-BETA-GLUCOSIDASE"/>
    <property type="match status" value="1"/>
</dbReference>
<dbReference type="EMBL" id="JAWZXF010000011">
    <property type="protein sequence ID" value="MDX7922595.1"/>
    <property type="molecule type" value="Genomic_DNA"/>
</dbReference>
<keyword evidence="10" id="KW-0408">Iron</keyword>
<evidence type="ECO:0000256" key="5">
    <source>
        <dbReference type="ARBA" id="ARBA00023211"/>
    </source>
</evidence>
<dbReference type="AlphaFoldDB" id="A0AAP6GBX1"/>
<dbReference type="RefSeq" id="WP_319917246.1">
    <property type="nucleotide sequence ID" value="NZ_JAWZXF010000011.1"/>
</dbReference>
<dbReference type="Gene3D" id="3.90.110.10">
    <property type="entry name" value="Lactate dehydrogenase/glycoside hydrolase, family 4, C-terminal"/>
    <property type="match status" value="1"/>
</dbReference>
<keyword evidence="10" id="KW-0170">Cobalt</keyword>
<keyword evidence="5 10" id="KW-0464">Manganese</keyword>
<dbReference type="GO" id="GO:0046872">
    <property type="term" value="F:metal ion binding"/>
    <property type="evidence" value="ECO:0007669"/>
    <property type="project" value="UniProtKB-KW"/>
</dbReference>
<evidence type="ECO:0000256" key="4">
    <source>
        <dbReference type="ARBA" id="ARBA00023027"/>
    </source>
</evidence>
<dbReference type="InterPro" id="IPR022616">
    <property type="entry name" value="Glyco_hydro_4_C"/>
</dbReference>
<accession>A0AAP6GBX1</accession>
<organism evidence="14 15">
    <name type="scientific">Aeromonas media</name>
    <dbReference type="NCBI Taxonomy" id="651"/>
    <lineage>
        <taxon>Bacteria</taxon>
        <taxon>Pseudomonadati</taxon>
        <taxon>Pseudomonadota</taxon>
        <taxon>Gammaproteobacteria</taxon>
        <taxon>Aeromonadales</taxon>
        <taxon>Aeromonadaceae</taxon>
        <taxon>Aeromonas</taxon>
    </lineage>
</organism>
<keyword evidence="6" id="KW-0119">Carbohydrate metabolism</keyword>
<comment type="similarity">
    <text evidence="1 12">Belongs to the glycosyl hydrolase 4 family.</text>
</comment>
<sequence length="448" mass="49909">MNKTLKVVTIGGGSSYTPELVDGFIKRYAELPIDELWLVDVPEGQEKLDIIFDLCQRMIQKAGIPMTLHKTLDRRAALQGASFVTTQLRVGQLQAREKDERIPLSHGLLGQETNGAGGLFKGLRTIPVIFDIIRDVEEICPDAWLINFTNPAGMVTEAVHRHTQFRRFIGVCNIPVGMQMFVRDALKVTTEDALSIDIFGLNHLVFIGDVLVNGVSRFDELLEGVIDGSLTSSSSVKNIFDLPFDASLMRGLRLLPCSYLRYYFKEKEMLGIEMGEFYKGGARAQVVQQVEKTLFELYQNPELDEKPKELELRGGAYYSDAACEVISAIHNDKRSEQYVIIPHHGHVTNIPADWTVEMTCLVGRDGAIPHPRLTRFDDKVNGLIHLIKSFEIAASQAALSGSFDDLLLAMNLNPLIHSDNEAKTVAQELLLAHREHLPKFAAAIADLA</sequence>
<feature type="binding site" evidence="10">
    <location>
        <position position="203"/>
    </location>
    <ligand>
        <name>Mn(2+)</name>
        <dbReference type="ChEBI" id="CHEBI:29035"/>
    </ligand>
</feature>
<feature type="binding site" evidence="9">
    <location>
        <position position="96"/>
    </location>
    <ligand>
        <name>substrate</name>
    </ligand>
</feature>
<dbReference type="PRINTS" id="PR00732">
    <property type="entry name" value="GLHYDRLASE4"/>
</dbReference>